<organism evidence="2 3">
    <name type="scientific">Mycolicibacterium bacteremicum</name>
    <name type="common">Mycobacterium bacteremicum</name>
    <dbReference type="NCBI Taxonomy" id="564198"/>
    <lineage>
        <taxon>Bacteria</taxon>
        <taxon>Bacillati</taxon>
        <taxon>Actinomycetota</taxon>
        <taxon>Actinomycetes</taxon>
        <taxon>Mycobacteriales</taxon>
        <taxon>Mycobacteriaceae</taxon>
        <taxon>Mycolicibacterium</taxon>
    </lineage>
</organism>
<feature type="region of interest" description="Disordered" evidence="1">
    <location>
        <begin position="1"/>
        <end position="34"/>
    </location>
</feature>
<dbReference type="AlphaFoldDB" id="A0A1W9YY80"/>
<gene>
    <name evidence="2" type="ORF">BST17_10075</name>
</gene>
<proteinExistence type="predicted"/>
<evidence type="ECO:0000313" key="2">
    <source>
        <dbReference type="EMBL" id="ORA05013.1"/>
    </source>
</evidence>
<reference evidence="2 3" key="1">
    <citation type="submission" date="2017-02" db="EMBL/GenBank/DDBJ databases">
        <title>The new phylogeny of genus Mycobacterium.</title>
        <authorList>
            <person name="Tortoli E."/>
            <person name="Trovato A."/>
            <person name="Cirillo D.M."/>
        </authorList>
    </citation>
    <scope>NUCLEOTIDE SEQUENCE [LARGE SCALE GENOMIC DNA]</scope>
    <source>
        <strain evidence="2 3">DSM 45578</strain>
    </source>
</reference>
<dbReference type="STRING" id="564198.BST17_10075"/>
<feature type="compositionally biased region" description="Basic and acidic residues" evidence="1">
    <location>
        <begin position="21"/>
        <end position="34"/>
    </location>
</feature>
<evidence type="ECO:0000313" key="3">
    <source>
        <dbReference type="Proteomes" id="UP000192366"/>
    </source>
</evidence>
<dbReference type="Proteomes" id="UP000192366">
    <property type="component" value="Unassembled WGS sequence"/>
</dbReference>
<accession>A0A1W9YY80</accession>
<comment type="caution">
    <text evidence="2">The sequence shown here is derived from an EMBL/GenBank/DDBJ whole genome shotgun (WGS) entry which is preliminary data.</text>
</comment>
<name>A0A1W9YY80_MYCBA</name>
<dbReference type="RefSeq" id="WP_083057580.1">
    <property type="nucleotide sequence ID" value="NZ_JACKVM010000005.1"/>
</dbReference>
<dbReference type="OrthoDB" id="3381577at2"/>
<keyword evidence="3" id="KW-1185">Reference proteome</keyword>
<evidence type="ECO:0000256" key="1">
    <source>
        <dbReference type="SAM" id="MobiDB-lite"/>
    </source>
</evidence>
<sequence length="94" mass="10995">MGRRNRSRREPDRPPPALHTRRVETGPDGFDHEVRSVPASRADKIYRCPGCDHEIRPGVAHIVAIPLDDVEDRRHWHTACWTNRSRRGPTRRWS</sequence>
<dbReference type="EMBL" id="MVHJ01000007">
    <property type="protein sequence ID" value="ORA05013.1"/>
    <property type="molecule type" value="Genomic_DNA"/>
</dbReference>
<protein>
    <recommendedName>
        <fullName evidence="4">ATP/GTP-binding protein</fullName>
    </recommendedName>
</protein>
<evidence type="ECO:0008006" key="4">
    <source>
        <dbReference type="Google" id="ProtNLM"/>
    </source>
</evidence>